<dbReference type="PANTHER" id="PTHR14226">
    <property type="entry name" value="NEUROPATHY TARGET ESTERASE/SWISS CHEESE D.MELANOGASTER"/>
    <property type="match status" value="1"/>
</dbReference>
<dbReference type="Proteomes" id="UP000058925">
    <property type="component" value="Chromosome"/>
</dbReference>
<evidence type="ECO:0000313" key="6">
    <source>
        <dbReference type="Proteomes" id="UP000058925"/>
    </source>
</evidence>
<dbReference type="PROSITE" id="PS51635">
    <property type="entry name" value="PNPLA"/>
    <property type="match status" value="1"/>
</dbReference>
<dbReference type="EMBL" id="CP012850">
    <property type="protein sequence ID" value="ALI37381.1"/>
    <property type="molecule type" value="Genomic_DNA"/>
</dbReference>
<dbReference type="InterPro" id="IPR002641">
    <property type="entry name" value="PNPLA_dom"/>
</dbReference>
<dbReference type="SUPFAM" id="SSF52151">
    <property type="entry name" value="FabD/lysophospholipase-like"/>
    <property type="match status" value="1"/>
</dbReference>
<dbReference type="GO" id="GO:0016042">
    <property type="term" value="P:lipid catabolic process"/>
    <property type="evidence" value="ECO:0007669"/>
    <property type="project" value="UniProtKB-KW"/>
</dbReference>
<evidence type="ECO:0000259" key="4">
    <source>
        <dbReference type="PROSITE" id="PS51635"/>
    </source>
</evidence>
<organism evidence="5 6">
    <name type="scientific">Candidatus Nitrosocosmicus oleophilus</name>
    <dbReference type="NCBI Taxonomy" id="1353260"/>
    <lineage>
        <taxon>Archaea</taxon>
        <taxon>Nitrososphaerota</taxon>
        <taxon>Nitrososphaeria</taxon>
        <taxon>Nitrososphaerales</taxon>
        <taxon>Nitrososphaeraceae</taxon>
        <taxon>Candidatus Nitrosocosmicus</taxon>
    </lineage>
</organism>
<proteinExistence type="predicted"/>
<sequence>MSYTIKEASTTRHKESRNIENVLVMQGGGSLGAFACGVFKALVKHKVQIDIVAGTSIGAVNAALIVGSKSGHPEKDLEDFWLEIGESSIEIIPDLWVYGWNSRARTYVPKTISSASANAAFFGVPKMFIPRWQWWNTSKNFHGMMGGLEEQYFDPRNWTFIYDHSPLVGTLEKYIDYGKLNLAATKEELRSVLRLIITAVDVMTAKPLIFDNTLMKIKPEHILASSGYPIYGFPWVDLGNDIKAWDGSLLSNTPIREVLYVSPRNDKNIFIVENYPQRIDSLPSNFIEVVNRYKDILFCDKDIESIKNARLVTRHIKLIEKLYDIFDKQVDHSTLSKEERNDIRSEYKDLIENYGAEIKSVTRIIRSEIESPSILKNSDFSSTTIRELIEQGERKTEEKLEKIR</sequence>
<protein>
    <submittedName>
        <fullName evidence="5">Patatin-like phospholipase</fullName>
    </submittedName>
</protein>
<dbReference type="KEGG" id="taa:NMY3_03196"/>
<feature type="domain" description="PNPLA" evidence="4">
    <location>
        <begin position="23"/>
        <end position="259"/>
    </location>
</feature>
<dbReference type="InterPro" id="IPR016035">
    <property type="entry name" value="Acyl_Trfase/lysoPLipase"/>
</dbReference>
<accession>A0A654M486</accession>
<dbReference type="RefSeq" id="WP_196816460.1">
    <property type="nucleotide sequence ID" value="NZ_CP012850.1"/>
</dbReference>
<dbReference type="AlphaFoldDB" id="A0A654M486"/>
<name>A0A654M486_9ARCH</name>
<reference evidence="6" key="1">
    <citation type="submission" date="2015-10" db="EMBL/GenBank/DDBJ databases">
        <title>Niche specialization of a soil ammonia-oxidizing archaeon, Candidatus Nitrosocosmicus oleophilus.</title>
        <authorList>
            <person name="Jung M.-Y."/>
            <person name="Rhee S.-K."/>
        </authorList>
    </citation>
    <scope>NUCLEOTIDE SEQUENCE [LARGE SCALE GENOMIC DNA]</scope>
    <source>
        <strain evidence="6">MY3</strain>
    </source>
</reference>
<dbReference type="Pfam" id="PF01734">
    <property type="entry name" value="Patatin"/>
    <property type="match status" value="1"/>
</dbReference>
<evidence type="ECO:0000256" key="1">
    <source>
        <dbReference type="ARBA" id="ARBA00022801"/>
    </source>
</evidence>
<keyword evidence="6" id="KW-1185">Reference proteome</keyword>
<keyword evidence="2" id="KW-0442">Lipid degradation</keyword>
<evidence type="ECO:0000256" key="2">
    <source>
        <dbReference type="ARBA" id="ARBA00022963"/>
    </source>
</evidence>
<keyword evidence="3" id="KW-0443">Lipid metabolism</keyword>
<evidence type="ECO:0000256" key="3">
    <source>
        <dbReference type="ARBA" id="ARBA00023098"/>
    </source>
</evidence>
<keyword evidence="1" id="KW-0378">Hydrolase</keyword>
<dbReference type="GO" id="GO:0016787">
    <property type="term" value="F:hydrolase activity"/>
    <property type="evidence" value="ECO:0007669"/>
    <property type="project" value="UniProtKB-KW"/>
</dbReference>
<dbReference type="GeneID" id="60423056"/>
<dbReference type="OrthoDB" id="9032at2157"/>
<dbReference type="PANTHER" id="PTHR14226:SF57">
    <property type="entry name" value="BLR7027 PROTEIN"/>
    <property type="match status" value="1"/>
</dbReference>
<dbReference type="InterPro" id="IPR050301">
    <property type="entry name" value="NTE"/>
</dbReference>
<gene>
    <name evidence="5" type="ORF">NMY3_03196</name>
</gene>
<dbReference type="Gene3D" id="3.40.1090.10">
    <property type="entry name" value="Cytosolic phospholipase A2 catalytic domain"/>
    <property type="match status" value="2"/>
</dbReference>
<evidence type="ECO:0000313" key="5">
    <source>
        <dbReference type="EMBL" id="ALI37381.1"/>
    </source>
</evidence>